<evidence type="ECO:0000313" key="7">
    <source>
        <dbReference type="Proteomes" id="UP001432014"/>
    </source>
</evidence>
<reference evidence="6 7" key="1">
    <citation type="submission" date="2022-10" db="EMBL/GenBank/DDBJ databases">
        <title>The complete genomes of actinobacterial strains from the NBC collection.</title>
        <authorList>
            <person name="Joergensen T.S."/>
            <person name="Alvarez Arevalo M."/>
            <person name="Sterndorff E.B."/>
            <person name="Faurdal D."/>
            <person name="Vuksanovic O."/>
            <person name="Mourched A.-S."/>
            <person name="Charusanti P."/>
            <person name="Shaw S."/>
            <person name="Blin K."/>
            <person name="Weber T."/>
        </authorList>
    </citation>
    <scope>NUCLEOTIDE SEQUENCE [LARGE SCALE GENOMIC DNA]</scope>
    <source>
        <strain evidence="6 7">NBC_01247</strain>
    </source>
</reference>
<feature type="chain" id="PRO_5047117563" evidence="4">
    <location>
        <begin position="23"/>
        <end position="365"/>
    </location>
</feature>
<proteinExistence type="inferred from homology"/>
<dbReference type="Gene3D" id="3.40.50.2300">
    <property type="match status" value="2"/>
</dbReference>
<dbReference type="InterPro" id="IPR028082">
    <property type="entry name" value="Peripla_BP_I"/>
</dbReference>
<dbReference type="PANTHER" id="PTHR46847">
    <property type="entry name" value="D-ALLOSE-BINDING PERIPLASMIC PROTEIN-RELATED"/>
    <property type="match status" value="1"/>
</dbReference>
<name>A0ABZ1WII0_9ACTN</name>
<dbReference type="InterPro" id="IPR025997">
    <property type="entry name" value="SBP_2_dom"/>
</dbReference>
<dbReference type="RefSeq" id="WP_329493156.1">
    <property type="nucleotide sequence ID" value="NZ_CP108460.1"/>
</dbReference>
<sequence>MTISGSRTLTAACLLTVAATLAASGCAKQEGSSTSASGNSTAGAQVVASPTPAAAGDATGGCDLKTYGATKLDLKDTVVGFSQSEKEANPFRIAETQSIKDEAARLGVKKLLTTNAQSQLPKQISDIQDMLNQGAQLLIVAPLNSDGLEPALQAAAAKHVPVITIDRKLNATACKDYLTFIGSNFVDQGKRAADALVKATGGTGKVAVLLGTSGNGVTTDRTKGFVDQITATAPGLQIVAQQTGEFARDKGQQVTEQLLQSHPDLTAVYAENDEMGLGAVTAIKSAGKKPGTDIKIVSVDGTRNAVQALAGGEYNGVVESNPRFGPLAFATAQKFFDGTGIPDNVIITDRAYDPDNAKTSLDGAY</sequence>
<evidence type="ECO:0000256" key="3">
    <source>
        <dbReference type="ARBA" id="ARBA00022729"/>
    </source>
</evidence>
<evidence type="ECO:0000256" key="2">
    <source>
        <dbReference type="ARBA" id="ARBA00007639"/>
    </source>
</evidence>
<evidence type="ECO:0000256" key="1">
    <source>
        <dbReference type="ARBA" id="ARBA00004196"/>
    </source>
</evidence>
<dbReference type="Pfam" id="PF13407">
    <property type="entry name" value="Peripla_BP_4"/>
    <property type="match status" value="1"/>
</dbReference>
<comment type="similarity">
    <text evidence="2">Belongs to the bacterial solute-binding protein 2 family.</text>
</comment>
<protein>
    <submittedName>
        <fullName evidence="6">ABC transporter substrate-binding protein</fullName>
    </submittedName>
</protein>
<evidence type="ECO:0000259" key="5">
    <source>
        <dbReference type="Pfam" id="PF13407"/>
    </source>
</evidence>
<dbReference type="CDD" id="cd06309">
    <property type="entry name" value="PBP1_galactofuranose_YtfQ-like"/>
    <property type="match status" value="1"/>
</dbReference>
<accession>A0ABZ1WII0</accession>
<feature type="domain" description="Periplasmic binding protein" evidence="5">
    <location>
        <begin position="87"/>
        <end position="330"/>
    </location>
</feature>
<dbReference type="PANTHER" id="PTHR46847:SF3">
    <property type="entry name" value="GALACTOFURANOSE-BINDING PROTEIN YTFQ"/>
    <property type="match status" value="1"/>
</dbReference>
<keyword evidence="7" id="KW-1185">Reference proteome</keyword>
<comment type="subcellular location">
    <subcellularLocation>
        <location evidence="1">Cell envelope</location>
    </subcellularLocation>
</comment>
<dbReference type="PROSITE" id="PS51257">
    <property type="entry name" value="PROKAR_LIPOPROTEIN"/>
    <property type="match status" value="1"/>
</dbReference>
<gene>
    <name evidence="6" type="ORF">OG469_37780</name>
</gene>
<organism evidence="6 7">
    <name type="scientific">Kitasatospora herbaricolor</name>
    <dbReference type="NCBI Taxonomy" id="68217"/>
    <lineage>
        <taxon>Bacteria</taxon>
        <taxon>Bacillati</taxon>
        <taxon>Actinomycetota</taxon>
        <taxon>Actinomycetes</taxon>
        <taxon>Kitasatosporales</taxon>
        <taxon>Streptomycetaceae</taxon>
        <taxon>Kitasatospora</taxon>
    </lineage>
</organism>
<evidence type="ECO:0000313" key="6">
    <source>
        <dbReference type="EMBL" id="WUS60740.1"/>
    </source>
</evidence>
<dbReference type="SUPFAM" id="SSF53822">
    <property type="entry name" value="Periplasmic binding protein-like I"/>
    <property type="match status" value="1"/>
</dbReference>
<dbReference type="Proteomes" id="UP001432014">
    <property type="component" value="Chromosome"/>
</dbReference>
<evidence type="ECO:0000256" key="4">
    <source>
        <dbReference type="SAM" id="SignalP"/>
    </source>
</evidence>
<feature type="signal peptide" evidence="4">
    <location>
        <begin position="1"/>
        <end position="22"/>
    </location>
</feature>
<keyword evidence="3 4" id="KW-0732">Signal</keyword>
<dbReference type="EMBL" id="CP108482">
    <property type="protein sequence ID" value="WUS60740.1"/>
    <property type="molecule type" value="Genomic_DNA"/>
</dbReference>